<dbReference type="FunFam" id="1.10.10.750:FF:000001">
    <property type="entry name" value="TBC1 domain family member 10A"/>
    <property type="match status" value="1"/>
</dbReference>
<sequence>MTRDEREAAAQLAREAVAIVAKYDKGREDGVEIDPWEDADFRIYRVTDRFGFLHNEDLPVPDALEEKQKLLEIERTNKWLKMLKTWDKYRNSDKLSRRVYKGVPLQLRGKLWLLLLEVTRAHSDNKGVYERMRRQARERSPDLRQIDLDVNRTFRNHIMFRERYGVKQQELFHVLAAYSVYNSDVGYCQGMSQVGALLLMFLGEEDAFWALVRLMSSNRHTMQGLFMPGFPKLLRFQEHHDRILKKLLPKLKKHLDSEEMYTTLYSTKWFLQCFLDRTPFTLALRLWDAYILEGDRVMTAMAYTTLKLHKKRLMTMGMEDLMEYLQDSLTQDFMYEDDFVLDQLQLSVTELRRMKLDVPPPGKVEDGSIKSRQKDGTQPSSDSVRREENGKSKSVKASSRQPRSPSAQKEGPLEKRLSKQKSARGKPNKPPGQRQEEASEEATANKASAGDRPPREHTAASRTNRDRSDERAPEPAAKKPAESFVMRSFRRRKPSATQRENGAQDMGPGAAAGGGEQDAKNADFVAPSWKKPVAGSAGTRGPGARSGPENGAVVNGRPPAGGGASTARQPLHPRAVVSVDSIRRQKEQRKDNVSYYDNLTEGEAAVIDKRRARIYSSDWSVNDDLHEGEGDRKENRLSGHYGREAQPVDASPENHHAPRNTWMQNGDDLFPGSSRRRQPPPYEKASLAPFAGSENMPTSPRLASGDLTLPGAQWNSNSNLAVHQEGPLQRPQVISNGPSSPRSPGMYGKTAYAEYPDSTLAGNQRTSRPPPSYPHQHHQYPQYHNPQTSVRHPPAYKDARGVQGAANQVPYNHADIITPAGSTSNLRPQGRQLPIYQTPPGYHTKEAIPRDLAPPPPSDSTVTSAAVAVGGTRQSKQDNISSYMAAAAASASRSPREFPLPPAGALADNRQPPSLRYSRHMAARSPTGGPPMFHQPQPQQQQQQPLVAHGARGQRPRLADAPRSPGVDQRAWGGGGGGAGFYQPPPSPQRPPPLPWAHEQGRRGPAQRKAVPARNSAEPIAVKSAGSVESLLI</sequence>
<dbReference type="PANTHER" id="PTHR47219">
    <property type="entry name" value="RAB GTPASE-ACTIVATING PROTEIN 1-LIKE"/>
    <property type="match status" value="1"/>
</dbReference>
<evidence type="ECO:0000313" key="14">
    <source>
        <dbReference type="RefSeq" id="XP_032804998.1"/>
    </source>
</evidence>
<dbReference type="Gene3D" id="1.10.8.270">
    <property type="entry name" value="putative rabgap domain of human tbc1 domain family member 14 like domains"/>
    <property type="match status" value="1"/>
</dbReference>
<name>A0AAJ7WQG6_PETMA</name>
<comment type="subunit">
    <text evidence="9">Interacts with EPS8.</text>
</comment>
<dbReference type="RefSeq" id="XP_032804999.1">
    <property type="nucleotide sequence ID" value="XM_032949108.1"/>
</dbReference>
<feature type="compositionally biased region" description="Basic residues" evidence="11">
    <location>
        <begin position="418"/>
        <end position="427"/>
    </location>
</feature>
<evidence type="ECO:0000313" key="13">
    <source>
        <dbReference type="Proteomes" id="UP001318040"/>
    </source>
</evidence>
<dbReference type="GO" id="GO:0005096">
    <property type="term" value="F:GTPase activator activity"/>
    <property type="evidence" value="ECO:0007669"/>
    <property type="project" value="UniProtKB-KW"/>
</dbReference>
<dbReference type="SMART" id="SM00164">
    <property type="entry name" value="TBC"/>
    <property type="match status" value="1"/>
</dbReference>
<evidence type="ECO:0000256" key="10">
    <source>
        <dbReference type="ARBA" id="ARBA00070172"/>
    </source>
</evidence>
<evidence type="ECO:0000256" key="11">
    <source>
        <dbReference type="SAM" id="MobiDB-lite"/>
    </source>
</evidence>
<evidence type="ECO:0000259" key="12">
    <source>
        <dbReference type="PROSITE" id="PS50086"/>
    </source>
</evidence>
<keyword evidence="7" id="KW-0968">Cytoplasmic vesicle</keyword>
<keyword evidence="3" id="KW-0343">GTPase activation</keyword>
<evidence type="ECO:0000256" key="4">
    <source>
        <dbReference type="ARBA" id="ARBA00022553"/>
    </source>
</evidence>
<feature type="compositionally biased region" description="Polar residues" evidence="11">
    <location>
        <begin position="732"/>
        <end position="742"/>
    </location>
</feature>
<comment type="function">
    <text evidence="8">Acts as a GTPase-activating protein for RAB5A and RAB43. Involved in receptor trafficking. In complex with EPS8 inhibits internalization of EGFR. Involved in retrograde transport from the endocytic pathway to the Golgi apparatus. Involved in the transport of Shiga toxin from early and recycling endosomes to the trans-Golgi network. Required for structural integrity of the Golgi complex.</text>
</comment>
<organism evidence="13 14">
    <name type="scientific">Petromyzon marinus</name>
    <name type="common">Sea lamprey</name>
    <dbReference type="NCBI Taxonomy" id="7757"/>
    <lineage>
        <taxon>Eukaryota</taxon>
        <taxon>Metazoa</taxon>
        <taxon>Chordata</taxon>
        <taxon>Craniata</taxon>
        <taxon>Vertebrata</taxon>
        <taxon>Cyclostomata</taxon>
        <taxon>Hyperoartia</taxon>
        <taxon>Petromyzontiformes</taxon>
        <taxon>Petromyzontidae</taxon>
        <taxon>Petromyzon</taxon>
    </lineage>
</organism>
<proteinExistence type="predicted"/>
<feature type="compositionally biased region" description="Basic and acidic residues" evidence="11">
    <location>
        <begin position="452"/>
        <end position="481"/>
    </location>
</feature>
<dbReference type="FunFam" id="1.10.472.80:FF:000019">
    <property type="entry name" value="USP6 N-terminal like"/>
    <property type="match status" value="1"/>
</dbReference>
<evidence type="ECO:0000313" key="15">
    <source>
        <dbReference type="RefSeq" id="XP_032804999.1"/>
    </source>
</evidence>
<feature type="compositionally biased region" description="Low complexity" evidence="11">
    <location>
        <begin position="881"/>
        <end position="893"/>
    </location>
</feature>
<keyword evidence="4" id="KW-0597">Phosphoprotein</keyword>
<dbReference type="RefSeq" id="XP_032804998.1">
    <property type="nucleotide sequence ID" value="XM_032949107.1"/>
</dbReference>
<comment type="subcellular location">
    <subcellularLocation>
        <location evidence="1">Cytoplasmic vesicle</location>
    </subcellularLocation>
    <subcellularLocation>
        <location evidence="2">Golgi apparatus</location>
    </subcellularLocation>
</comment>
<feature type="compositionally biased region" description="Low complexity" evidence="11">
    <location>
        <begin position="935"/>
        <end position="945"/>
    </location>
</feature>
<feature type="compositionally biased region" description="Basic and acidic residues" evidence="11">
    <location>
        <begin position="363"/>
        <end position="375"/>
    </location>
</feature>
<feature type="region of interest" description="Disordered" evidence="11">
    <location>
        <begin position="616"/>
        <end position="795"/>
    </location>
</feature>
<keyword evidence="6" id="KW-0333">Golgi apparatus</keyword>
<evidence type="ECO:0000256" key="5">
    <source>
        <dbReference type="ARBA" id="ARBA00022990"/>
    </source>
</evidence>
<dbReference type="InterPro" id="IPR000195">
    <property type="entry name" value="Rab-GAP-TBC_dom"/>
</dbReference>
<dbReference type="GO" id="GO:0031410">
    <property type="term" value="C:cytoplasmic vesicle"/>
    <property type="evidence" value="ECO:0007669"/>
    <property type="project" value="UniProtKB-SubCell"/>
</dbReference>
<evidence type="ECO:0000256" key="9">
    <source>
        <dbReference type="ARBA" id="ARBA00064037"/>
    </source>
</evidence>
<dbReference type="InterPro" id="IPR050302">
    <property type="entry name" value="Rab_GAP_TBC_domain"/>
</dbReference>
<feature type="compositionally biased region" description="Pro residues" evidence="11">
    <location>
        <begin position="983"/>
        <end position="995"/>
    </location>
</feature>
<dbReference type="Proteomes" id="UP001318040">
    <property type="component" value="Chromosome 7"/>
</dbReference>
<feature type="compositionally biased region" description="Basic and acidic residues" evidence="11">
    <location>
        <begin position="581"/>
        <end position="592"/>
    </location>
</feature>
<evidence type="ECO:0000256" key="2">
    <source>
        <dbReference type="ARBA" id="ARBA00004555"/>
    </source>
</evidence>
<evidence type="ECO:0000256" key="7">
    <source>
        <dbReference type="ARBA" id="ARBA00023329"/>
    </source>
</evidence>
<dbReference type="GO" id="GO:0005794">
    <property type="term" value="C:Golgi apparatus"/>
    <property type="evidence" value="ECO:0007669"/>
    <property type="project" value="UniProtKB-SubCell"/>
</dbReference>
<feature type="region of interest" description="Disordered" evidence="11">
    <location>
        <begin position="815"/>
        <end position="1019"/>
    </location>
</feature>
<dbReference type="SUPFAM" id="SSF47923">
    <property type="entry name" value="Ypt/Rab-GAP domain of gyp1p"/>
    <property type="match status" value="2"/>
</dbReference>
<dbReference type="InterPro" id="IPR035969">
    <property type="entry name" value="Rab-GAP_TBC_sf"/>
</dbReference>
<evidence type="ECO:0000256" key="8">
    <source>
        <dbReference type="ARBA" id="ARBA00059926"/>
    </source>
</evidence>
<keyword evidence="13" id="KW-1185">Reference proteome</keyword>
<evidence type="ECO:0000256" key="1">
    <source>
        <dbReference type="ARBA" id="ARBA00004541"/>
    </source>
</evidence>
<dbReference type="Gene3D" id="1.10.472.80">
    <property type="entry name" value="Ypt/Rab-GAP domain of gyp1p, domain 3"/>
    <property type="match status" value="1"/>
</dbReference>
<dbReference type="FunFam" id="1.10.8.270:FF:000010">
    <property type="entry name" value="Putative USP6 N-terminal-like protein"/>
    <property type="match status" value="1"/>
</dbReference>
<dbReference type="Pfam" id="PF00566">
    <property type="entry name" value="RabGAP-TBC"/>
    <property type="match status" value="1"/>
</dbReference>
<feature type="region of interest" description="Disordered" evidence="11">
    <location>
        <begin position="357"/>
        <end position="602"/>
    </location>
</feature>
<dbReference type="AlphaFoldDB" id="A0AAJ7WQG6"/>
<feature type="domain" description="Rab-GAP TBC" evidence="12">
    <location>
        <begin position="102"/>
        <end position="294"/>
    </location>
</feature>
<feature type="compositionally biased region" description="Basic and acidic residues" evidence="11">
    <location>
        <begin position="623"/>
        <end position="643"/>
    </location>
</feature>
<dbReference type="PROSITE" id="PS50086">
    <property type="entry name" value="TBC_RABGAP"/>
    <property type="match status" value="1"/>
</dbReference>
<gene>
    <name evidence="14 15" type="primary">LOC116939976</name>
</gene>
<evidence type="ECO:0000256" key="6">
    <source>
        <dbReference type="ARBA" id="ARBA00023034"/>
    </source>
</evidence>
<protein>
    <recommendedName>
        <fullName evidence="10">USP6 N-terminal-like protein</fullName>
    </recommendedName>
</protein>
<feature type="compositionally biased region" description="Polar residues" evidence="11">
    <location>
        <begin position="395"/>
        <end position="407"/>
    </location>
</feature>
<evidence type="ECO:0000256" key="3">
    <source>
        <dbReference type="ARBA" id="ARBA00022468"/>
    </source>
</evidence>
<dbReference type="PANTHER" id="PTHR47219:SF19">
    <property type="entry name" value="USP6 N-TERMINAL-LIKE PROTEIN ISOFORM X1"/>
    <property type="match status" value="1"/>
</dbReference>
<dbReference type="Gene3D" id="1.10.10.750">
    <property type="entry name" value="Ypt/Rab-GAP domain of gyp1p, domain 1"/>
    <property type="match status" value="1"/>
</dbReference>
<reference evidence="14 15" key="1">
    <citation type="submission" date="2025-04" db="UniProtKB">
        <authorList>
            <consortium name="RefSeq"/>
        </authorList>
    </citation>
    <scope>IDENTIFICATION</scope>
    <source>
        <tissue evidence="14 15">Sperm</tissue>
    </source>
</reference>
<accession>A0AAJ7WQG6</accession>
<dbReference type="GO" id="GO:0031267">
    <property type="term" value="F:small GTPase binding"/>
    <property type="evidence" value="ECO:0007669"/>
    <property type="project" value="TreeGrafter"/>
</dbReference>
<keyword evidence="5" id="KW-0007">Acetylation</keyword>